<protein>
    <recommendedName>
        <fullName evidence="4">FlgD Ig-like domain-containing protein</fullName>
    </recommendedName>
</protein>
<keyword evidence="1" id="KW-0732">Signal</keyword>
<evidence type="ECO:0000256" key="1">
    <source>
        <dbReference type="SAM" id="SignalP"/>
    </source>
</evidence>
<feature type="signal peptide" evidence="1">
    <location>
        <begin position="1"/>
        <end position="29"/>
    </location>
</feature>
<comment type="caution">
    <text evidence="2">The sequence shown here is derived from an EMBL/GenBank/DDBJ whole genome shotgun (WGS) entry which is preliminary data.</text>
</comment>
<keyword evidence="3" id="KW-1185">Reference proteome</keyword>
<evidence type="ECO:0000313" key="3">
    <source>
        <dbReference type="Proteomes" id="UP000732378"/>
    </source>
</evidence>
<dbReference type="RefSeq" id="WP_193666924.1">
    <property type="nucleotide sequence ID" value="NZ_JACDTV010000001.1"/>
</dbReference>
<evidence type="ECO:0000313" key="2">
    <source>
        <dbReference type="EMBL" id="MBM7509122.1"/>
    </source>
</evidence>
<reference evidence="2 3" key="1">
    <citation type="submission" date="2021-01" db="EMBL/GenBank/DDBJ databases">
        <title>Sequencing the genomes of 1000 actinobacteria strains.</title>
        <authorList>
            <person name="Klenk H.-P."/>
        </authorList>
    </citation>
    <scope>NUCLEOTIDE SEQUENCE [LARGE SCALE GENOMIC DNA]</scope>
    <source>
        <strain evidence="2 3">DSM 18239</strain>
    </source>
</reference>
<proteinExistence type="predicted"/>
<name>A0ABS2MD41_9ACTN</name>
<organism evidence="2 3">
    <name type="scientific">Nocardioides salarius</name>
    <dbReference type="NCBI Taxonomy" id="374513"/>
    <lineage>
        <taxon>Bacteria</taxon>
        <taxon>Bacillati</taxon>
        <taxon>Actinomycetota</taxon>
        <taxon>Actinomycetes</taxon>
        <taxon>Propionibacteriales</taxon>
        <taxon>Nocardioidaceae</taxon>
        <taxon>Nocardioides</taxon>
    </lineage>
</organism>
<accession>A0ABS2MD41</accession>
<feature type="chain" id="PRO_5046897005" description="FlgD Ig-like domain-containing protein" evidence="1">
    <location>
        <begin position="30"/>
        <end position="512"/>
    </location>
</feature>
<sequence length="512" mass="55544">MLLPRAHASVLSALLLAALLLGVTAPVSAEDADGADVGSRSATVVFPDVRGINPDRDEYVVEVADNDYDRLRASWQGHRTELALDGPTVVGLPVDGKSVVRVEGCVKRSCTEIARSPRLVVLRALHASWGRTVRVAEGKVVARATIDSPFPAGEGSVAWEVLGPDPSAAPLASGQTGYEARRLTAGSRLTFYPVVPAGLPEGAHVLRARLSHSSTTYGDLEGEVSGTVVVDRTAPVIGSLSLSRDTVYPPRDEYQDTTTVKVSGPADVAGGSYVAEDAAGEVVARGGLGKRPGKRLWVTSWRGERNGRSLPTGDYLVRTTLVDRAGNRSAPVETTVSVVAQRMAERKIDLRLRPTDVEIDRDVGRCARVKSPSSRRVPGSIGLFSGLRCDKADQEHAVTANGVYLPPSAGGRYEKVQLRVRGGRSKRHRNGALPYLVVHLEDRKGRLVERTQLGSRYKEWRLDEVGDDMVHDRKTDRPYIIWHVGLTQGSRYDVDEYRVRGRYRELVDVATG</sequence>
<gene>
    <name evidence="2" type="ORF">JOE61_002936</name>
</gene>
<dbReference type="EMBL" id="JAFBBZ010000001">
    <property type="protein sequence ID" value="MBM7509122.1"/>
    <property type="molecule type" value="Genomic_DNA"/>
</dbReference>
<evidence type="ECO:0008006" key="4">
    <source>
        <dbReference type="Google" id="ProtNLM"/>
    </source>
</evidence>
<dbReference type="Proteomes" id="UP000732378">
    <property type="component" value="Unassembled WGS sequence"/>
</dbReference>